<name>A0A0A9FDG2_ARUDO</name>
<dbReference type="EMBL" id="GBRH01191588">
    <property type="protein sequence ID" value="JAE06308.1"/>
    <property type="molecule type" value="Transcribed_RNA"/>
</dbReference>
<dbReference type="AlphaFoldDB" id="A0A0A9FDG2"/>
<keyword evidence="1" id="KW-1133">Transmembrane helix</keyword>
<feature type="transmembrane region" description="Helical" evidence="1">
    <location>
        <begin position="12"/>
        <end position="31"/>
    </location>
</feature>
<reference evidence="2" key="2">
    <citation type="journal article" date="2015" name="Data Brief">
        <title>Shoot transcriptome of the giant reed, Arundo donax.</title>
        <authorList>
            <person name="Barrero R.A."/>
            <person name="Guerrero F.D."/>
            <person name="Moolhuijzen P."/>
            <person name="Goolsby J.A."/>
            <person name="Tidwell J."/>
            <person name="Bellgard S.E."/>
            <person name="Bellgard M.I."/>
        </authorList>
    </citation>
    <scope>NUCLEOTIDE SEQUENCE</scope>
    <source>
        <tissue evidence="2">Shoot tissue taken approximately 20 cm above the soil surface</tissue>
    </source>
</reference>
<sequence length="40" mass="4807">MFFYSISLHTQVCNLDVFSMYILYMVGFLYIDSISQRVFN</sequence>
<accession>A0A0A9FDG2</accession>
<organism evidence="2">
    <name type="scientific">Arundo donax</name>
    <name type="common">Giant reed</name>
    <name type="synonym">Donax arundinaceus</name>
    <dbReference type="NCBI Taxonomy" id="35708"/>
    <lineage>
        <taxon>Eukaryota</taxon>
        <taxon>Viridiplantae</taxon>
        <taxon>Streptophyta</taxon>
        <taxon>Embryophyta</taxon>
        <taxon>Tracheophyta</taxon>
        <taxon>Spermatophyta</taxon>
        <taxon>Magnoliopsida</taxon>
        <taxon>Liliopsida</taxon>
        <taxon>Poales</taxon>
        <taxon>Poaceae</taxon>
        <taxon>PACMAD clade</taxon>
        <taxon>Arundinoideae</taxon>
        <taxon>Arundineae</taxon>
        <taxon>Arundo</taxon>
    </lineage>
</organism>
<protein>
    <submittedName>
        <fullName evidence="2">Uncharacterized protein</fullName>
    </submittedName>
</protein>
<proteinExistence type="predicted"/>
<evidence type="ECO:0000256" key="1">
    <source>
        <dbReference type="SAM" id="Phobius"/>
    </source>
</evidence>
<evidence type="ECO:0000313" key="2">
    <source>
        <dbReference type="EMBL" id="JAE06308.1"/>
    </source>
</evidence>
<keyword evidence="1" id="KW-0812">Transmembrane</keyword>
<reference evidence="2" key="1">
    <citation type="submission" date="2014-09" db="EMBL/GenBank/DDBJ databases">
        <authorList>
            <person name="Magalhaes I.L.F."/>
            <person name="Oliveira U."/>
            <person name="Santos F.R."/>
            <person name="Vidigal T.H.D.A."/>
            <person name="Brescovit A.D."/>
            <person name="Santos A.J."/>
        </authorList>
    </citation>
    <scope>NUCLEOTIDE SEQUENCE</scope>
    <source>
        <tissue evidence="2">Shoot tissue taken approximately 20 cm above the soil surface</tissue>
    </source>
</reference>
<keyword evidence="1" id="KW-0472">Membrane</keyword>